<gene>
    <name evidence="5" type="ORF">Syun_004605</name>
</gene>
<dbReference type="AlphaFoldDB" id="A0AAP0Q1E4"/>
<dbReference type="Gene3D" id="1.25.10.10">
    <property type="entry name" value="Leucine-rich Repeat Variant"/>
    <property type="match status" value="1"/>
</dbReference>
<dbReference type="PROSITE" id="PS50302">
    <property type="entry name" value="PUM"/>
    <property type="match status" value="2"/>
</dbReference>
<sequence length="105" mass="11748">MVEKLKGNFVSLSIQQFSSHVVEEVFKCASEEKVRGIVNEIVEDPNVLALYQNQYGNYVIQNVLVATLKSPIIEAQKSTRNGFAQDIIKVQIFEQVSNHGPVVTI</sequence>
<comment type="caution">
    <text evidence="5">The sequence shown here is derived from an EMBL/GenBank/DDBJ whole genome shotgun (WGS) entry which is preliminary data.</text>
</comment>
<dbReference type="InterPro" id="IPR016024">
    <property type="entry name" value="ARM-type_fold"/>
</dbReference>
<organism evidence="5 6">
    <name type="scientific">Stephania yunnanensis</name>
    <dbReference type="NCBI Taxonomy" id="152371"/>
    <lineage>
        <taxon>Eukaryota</taxon>
        <taxon>Viridiplantae</taxon>
        <taxon>Streptophyta</taxon>
        <taxon>Embryophyta</taxon>
        <taxon>Tracheophyta</taxon>
        <taxon>Spermatophyta</taxon>
        <taxon>Magnoliopsida</taxon>
        <taxon>Ranunculales</taxon>
        <taxon>Menispermaceae</taxon>
        <taxon>Menispermoideae</taxon>
        <taxon>Cissampelideae</taxon>
        <taxon>Stephania</taxon>
    </lineage>
</organism>
<dbReference type="Pfam" id="PF00806">
    <property type="entry name" value="PUF"/>
    <property type="match status" value="2"/>
</dbReference>
<evidence type="ECO:0000259" key="4">
    <source>
        <dbReference type="PROSITE" id="PS50303"/>
    </source>
</evidence>
<feature type="domain" description="PUM-HD" evidence="4">
    <location>
        <begin position="1"/>
        <end position="104"/>
    </location>
</feature>
<reference evidence="5 6" key="1">
    <citation type="submission" date="2024-01" db="EMBL/GenBank/DDBJ databases">
        <title>Genome assemblies of Stephania.</title>
        <authorList>
            <person name="Yang L."/>
        </authorList>
    </citation>
    <scope>NUCLEOTIDE SEQUENCE [LARGE SCALE GENOMIC DNA]</scope>
    <source>
        <strain evidence="5">YNDBR</strain>
        <tissue evidence="5">Leaf</tissue>
    </source>
</reference>
<dbReference type="PANTHER" id="PTHR12537">
    <property type="entry name" value="RNA BINDING PROTEIN PUMILIO-RELATED"/>
    <property type="match status" value="1"/>
</dbReference>
<protein>
    <recommendedName>
        <fullName evidence="4">PUM-HD domain-containing protein</fullName>
    </recommendedName>
</protein>
<keyword evidence="1" id="KW-0677">Repeat</keyword>
<dbReference type="PROSITE" id="PS50303">
    <property type="entry name" value="PUM_HD"/>
    <property type="match status" value="1"/>
</dbReference>
<name>A0AAP0Q1E4_9MAGN</name>
<feature type="repeat" description="Pumilio" evidence="3">
    <location>
        <begin position="4"/>
        <end position="39"/>
    </location>
</feature>
<dbReference type="Proteomes" id="UP001420932">
    <property type="component" value="Unassembled WGS sequence"/>
</dbReference>
<proteinExistence type="predicted"/>
<keyword evidence="2" id="KW-0810">Translation regulation</keyword>
<evidence type="ECO:0000256" key="3">
    <source>
        <dbReference type="PROSITE-ProRule" id="PRU00317"/>
    </source>
</evidence>
<dbReference type="GO" id="GO:0005737">
    <property type="term" value="C:cytoplasm"/>
    <property type="evidence" value="ECO:0007669"/>
    <property type="project" value="TreeGrafter"/>
</dbReference>
<dbReference type="SMART" id="SM00025">
    <property type="entry name" value="Pumilio"/>
    <property type="match status" value="2"/>
</dbReference>
<accession>A0AAP0Q1E4</accession>
<dbReference type="InterPro" id="IPR001313">
    <property type="entry name" value="Pumilio_RNA-bd_rpt"/>
</dbReference>
<keyword evidence="6" id="KW-1185">Reference proteome</keyword>
<dbReference type="InterPro" id="IPR011989">
    <property type="entry name" value="ARM-like"/>
</dbReference>
<dbReference type="GO" id="GO:0006417">
    <property type="term" value="P:regulation of translation"/>
    <property type="evidence" value="ECO:0007669"/>
    <property type="project" value="UniProtKB-KW"/>
</dbReference>
<feature type="repeat" description="Pumilio" evidence="3">
    <location>
        <begin position="40"/>
        <end position="64"/>
    </location>
</feature>
<dbReference type="InterPro" id="IPR033133">
    <property type="entry name" value="PUM-HD"/>
</dbReference>
<evidence type="ECO:0000256" key="1">
    <source>
        <dbReference type="ARBA" id="ARBA00022737"/>
    </source>
</evidence>
<evidence type="ECO:0000313" key="5">
    <source>
        <dbReference type="EMBL" id="KAK9163703.1"/>
    </source>
</evidence>
<dbReference type="EMBL" id="JBBNAF010000002">
    <property type="protein sequence ID" value="KAK9163703.1"/>
    <property type="molecule type" value="Genomic_DNA"/>
</dbReference>
<dbReference type="GO" id="GO:0003729">
    <property type="term" value="F:mRNA binding"/>
    <property type="evidence" value="ECO:0007669"/>
    <property type="project" value="TreeGrafter"/>
</dbReference>
<evidence type="ECO:0000256" key="2">
    <source>
        <dbReference type="ARBA" id="ARBA00022845"/>
    </source>
</evidence>
<dbReference type="SUPFAM" id="SSF48371">
    <property type="entry name" value="ARM repeat"/>
    <property type="match status" value="1"/>
</dbReference>
<evidence type="ECO:0000313" key="6">
    <source>
        <dbReference type="Proteomes" id="UP001420932"/>
    </source>
</evidence>